<dbReference type="AlphaFoldDB" id="A0A381TKL6"/>
<reference evidence="5" key="1">
    <citation type="submission" date="2018-05" db="EMBL/GenBank/DDBJ databases">
        <authorList>
            <person name="Lanie J.A."/>
            <person name="Ng W.-L."/>
            <person name="Kazmierczak K.M."/>
            <person name="Andrzejewski T.M."/>
            <person name="Davidsen T.M."/>
            <person name="Wayne K.J."/>
            <person name="Tettelin H."/>
            <person name="Glass J.I."/>
            <person name="Rusch D."/>
            <person name="Podicherti R."/>
            <person name="Tsui H.-C.T."/>
            <person name="Winkler M.E."/>
        </authorList>
    </citation>
    <scope>NUCLEOTIDE SEQUENCE</scope>
</reference>
<dbReference type="PANTHER" id="PTHR31760">
    <property type="entry name" value="S-ADENOSYL-L-METHIONINE-DEPENDENT METHYLTRANSFERASES SUPERFAMILY PROTEIN"/>
    <property type="match status" value="1"/>
</dbReference>
<keyword evidence="2" id="KW-0698">rRNA processing</keyword>
<evidence type="ECO:0000256" key="3">
    <source>
        <dbReference type="ARBA" id="ARBA00022679"/>
    </source>
</evidence>
<keyword evidence="3" id="KW-0808">Transferase</keyword>
<protein>
    <recommendedName>
        <fullName evidence="6">Glucose-inhibited division protein B</fullName>
    </recommendedName>
</protein>
<evidence type="ECO:0008006" key="6">
    <source>
        <dbReference type="Google" id="ProtNLM"/>
    </source>
</evidence>
<evidence type="ECO:0000256" key="2">
    <source>
        <dbReference type="ARBA" id="ARBA00022552"/>
    </source>
</evidence>
<feature type="region of interest" description="Disordered" evidence="4">
    <location>
        <begin position="1"/>
        <end position="27"/>
    </location>
</feature>
<dbReference type="Gene3D" id="3.40.50.150">
    <property type="entry name" value="Vaccinia Virus protein VP39"/>
    <property type="match status" value="1"/>
</dbReference>
<organism evidence="5">
    <name type="scientific">marine metagenome</name>
    <dbReference type="NCBI Taxonomy" id="408172"/>
    <lineage>
        <taxon>unclassified sequences</taxon>
        <taxon>metagenomes</taxon>
        <taxon>ecological metagenomes</taxon>
    </lineage>
</organism>
<evidence type="ECO:0000256" key="1">
    <source>
        <dbReference type="ARBA" id="ARBA00022490"/>
    </source>
</evidence>
<dbReference type="GO" id="GO:0070043">
    <property type="term" value="F:rRNA (guanine-N7-)-methyltransferase activity"/>
    <property type="evidence" value="ECO:0007669"/>
    <property type="project" value="TreeGrafter"/>
</dbReference>
<sequence>MDGVDHSEGFLRSGRQEPSFSPGGSDLAVDLGTGGGLPGVVLATRTTARWLLVERSDRRCRFLEWAVRELDLGVRVEVVNADARDLARSNRRGQAALVTARAFGPPAVTAEIGAALLTVGGTLVVSEPPPRDGVNPVERWPLAGIGRLGLVDAGRWHSGMFGYQALSCGLLTPDRFPRGGPAMASNPVF</sequence>
<name>A0A381TKL6_9ZZZZ</name>
<dbReference type="Pfam" id="PF02527">
    <property type="entry name" value="GidB"/>
    <property type="match status" value="1"/>
</dbReference>
<dbReference type="CDD" id="cd02440">
    <property type="entry name" value="AdoMet_MTases"/>
    <property type="match status" value="1"/>
</dbReference>
<evidence type="ECO:0000313" key="5">
    <source>
        <dbReference type="EMBL" id="SVA16625.1"/>
    </source>
</evidence>
<dbReference type="GO" id="GO:0005829">
    <property type="term" value="C:cytosol"/>
    <property type="evidence" value="ECO:0007669"/>
    <property type="project" value="TreeGrafter"/>
</dbReference>
<dbReference type="SUPFAM" id="SSF53335">
    <property type="entry name" value="S-adenosyl-L-methionine-dependent methyltransferases"/>
    <property type="match status" value="1"/>
</dbReference>
<dbReference type="InterPro" id="IPR029063">
    <property type="entry name" value="SAM-dependent_MTases_sf"/>
</dbReference>
<dbReference type="PANTHER" id="PTHR31760:SF0">
    <property type="entry name" value="S-ADENOSYL-L-METHIONINE-DEPENDENT METHYLTRANSFERASES SUPERFAMILY PROTEIN"/>
    <property type="match status" value="1"/>
</dbReference>
<proteinExistence type="predicted"/>
<evidence type="ECO:0000256" key="4">
    <source>
        <dbReference type="SAM" id="MobiDB-lite"/>
    </source>
</evidence>
<dbReference type="EMBL" id="UINC01004754">
    <property type="protein sequence ID" value="SVA16625.1"/>
    <property type="molecule type" value="Genomic_DNA"/>
</dbReference>
<dbReference type="InterPro" id="IPR003682">
    <property type="entry name" value="rRNA_ssu_MeTfrase_G"/>
</dbReference>
<keyword evidence="1" id="KW-0963">Cytoplasm</keyword>
<gene>
    <name evidence="5" type="ORF">METZ01_LOCUS69479</name>
</gene>
<accession>A0A381TKL6</accession>